<dbReference type="NCBIfam" id="TIGR02443">
    <property type="entry name" value="YheV family putative zinc ribbon protein"/>
    <property type="match status" value="1"/>
</dbReference>
<gene>
    <name evidence="1" type="ORF">GMA8713_01367</name>
</gene>
<accession>A0A128F0V4</accession>
<organism evidence="1 2">
    <name type="scientific">Grimontia marina</name>
    <dbReference type="NCBI Taxonomy" id="646534"/>
    <lineage>
        <taxon>Bacteria</taxon>
        <taxon>Pseudomonadati</taxon>
        <taxon>Pseudomonadota</taxon>
        <taxon>Gammaproteobacteria</taxon>
        <taxon>Vibrionales</taxon>
        <taxon>Vibrionaceae</taxon>
        <taxon>Grimontia</taxon>
    </lineage>
</organism>
<protein>
    <recommendedName>
        <fullName evidence="3">Metal-binding protein (DUF2387)</fullName>
    </recommendedName>
</protein>
<sequence length="69" mass="7800">MAKKRFIAGATCPSCSATDTMRWWQEHHVEVVECVQCGHTDRRSPMSAEEKQPVAQQQDAQVIGIFKPQ</sequence>
<dbReference type="InterPro" id="IPR012658">
    <property type="entry name" value="YheV"/>
</dbReference>
<dbReference type="Pfam" id="PF09526">
    <property type="entry name" value="DUF2387"/>
    <property type="match status" value="1"/>
</dbReference>
<reference evidence="2" key="1">
    <citation type="submission" date="2016-02" db="EMBL/GenBank/DDBJ databases">
        <authorList>
            <person name="Rodrigo-Torres Lidia"/>
            <person name="Arahal R.David."/>
        </authorList>
    </citation>
    <scope>NUCLEOTIDE SEQUENCE [LARGE SCALE GENOMIC DNA]</scope>
    <source>
        <strain evidence="2">CECT 8713</strain>
    </source>
</reference>
<keyword evidence="2" id="KW-1185">Reference proteome</keyword>
<dbReference type="AlphaFoldDB" id="A0A128F0V4"/>
<dbReference type="OrthoDB" id="5881059at2"/>
<evidence type="ECO:0008006" key="3">
    <source>
        <dbReference type="Google" id="ProtNLM"/>
    </source>
</evidence>
<dbReference type="EMBL" id="FIZY01000009">
    <property type="protein sequence ID" value="CZF80417.1"/>
    <property type="molecule type" value="Genomic_DNA"/>
</dbReference>
<dbReference type="Proteomes" id="UP000073601">
    <property type="component" value="Unassembled WGS sequence"/>
</dbReference>
<evidence type="ECO:0000313" key="2">
    <source>
        <dbReference type="Proteomes" id="UP000073601"/>
    </source>
</evidence>
<proteinExistence type="predicted"/>
<dbReference type="RefSeq" id="WP_002535178.1">
    <property type="nucleotide sequence ID" value="NZ_CAWRCI010000009.1"/>
</dbReference>
<evidence type="ECO:0000313" key="1">
    <source>
        <dbReference type="EMBL" id="CZF80417.1"/>
    </source>
</evidence>
<name>A0A128F0V4_9GAMM</name>